<accession>A0A2U2IZ84</accession>
<dbReference type="PANTHER" id="PTHR10900:SF77">
    <property type="entry name" value="FI19380P1"/>
    <property type="match status" value="1"/>
</dbReference>
<protein>
    <recommendedName>
        <fullName evidence="2">FAS1 domain-containing protein</fullName>
    </recommendedName>
</protein>
<evidence type="ECO:0000259" key="2">
    <source>
        <dbReference type="PROSITE" id="PS50213"/>
    </source>
</evidence>
<proteinExistence type="predicted"/>
<dbReference type="SUPFAM" id="SSF82153">
    <property type="entry name" value="FAS1 domain"/>
    <property type="match status" value="1"/>
</dbReference>
<sequence length="236" mass="24786">MTTAMTRGRRDASTHRPNRSNPATLSLYGPSARNDGDCPMPKLLLSRLLALSMVAAVAACVPAQKEQPQAPAAPSYPTVGGATMYPNYTLYQNLQNSGDHKTLVSAITAAGAATRLSSQGDFTLFAPTDTAFRTSLPNGTVEALMDPRSRPELTGVVNAHIVEGAKPRSQIMSDIQSGGGHASYRTLGGANLRITLESGRIVVTDPNGRRATVEQADIASANGVFHVTQSVLLPSS</sequence>
<dbReference type="EMBL" id="QFFF01000002">
    <property type="protein sequence ID" value="PWG01396.1"/>
    <property type="molecule type" value="Genomic_DNA"/>
</dbReference>
<dbReference type="AlphaFoldDB" id="A0A2U2IZ84"/>
<dbReference type="InterPro" id="IPR050904">
    <property type="entry name" value="Adhesion/Biosynth-related"/>
</dbReference>
<evidence type="ECO:0000313" key="4">
    <source>
        <dbReference type="Proteomes" id="UP000245916"/>
    </source>
</evidence>
<feature type="region of interest" description="Disordered" evidence="1">
    <location>
        <begin position="1"/>
        <end position="32"/>
    </location>
</feature>
<evidence type="ECO:0000313" key="3">
    <source>
        <dbReference type="EMBL" id="PWG01396.1"/>
    </source>
</evidence>
<dbReference type="SMART" id="SM00554">
    <property type="entry name" value="FAS1"/>
    <property type="match status" value="1"/>
</dbReference>
<evidence type="ECO:0000256" key="1">
    <source>
        <dbReference type="SAM" id="MobiDB-lite"/>
    </source>
</evidence>
<dbReference type="Proteomes" id="UP000245916">
    <property type="component" value="Unassembled WGS sequence"/>
</dbReference>
<dbReference type="PROSITE" id="PS50213">
    <property type="entry name" value="FAS1"/>
    <property type="match status" value="1"/>
</dbReference>
<dbReference type="PANTHER" id="PTHR10900">
    <property type="entry name" value="PERIOSTIN-RELATED"/>
    <property type="match status" value="1"/>
</dbReference>
<comment type="caution">
    <text evidence="3">The sequence shown here is derived from an EMBL/GenBank/DDBJ whole genome shotgun (WGS) entry which is preliminary data.</text>
</comment>
<reference evidence="3 4" key="1">
    <citation type="submission" date="2018-05" db="EMBL/GenBank/DDBJ databases">
        <title>Genome of Sphingosinicella humi QZX222.</title>
        <authorList>
            <person name="Qiao Z."/>
            <person name="Wang G."/>
        </authorList>
    </citation>
    <scope>NUCLEOTIDE SEQUENCE [LARGE SCALE GENOMIC DNA]</scope>
    <source>
        <strain evidence="3 4">QZX222</strain>
    </source>
</reference>
<dbReference type="InterPro" id="IPR000782">
    <property type="entry name" value="FAS1_domain"/>
</dbReference>
<organism evidence="3 4">
    <name type="scientific">Allosphingosinicella humi</name>
    <dbReference type="NCBI Taxonomy" id="2068657"/>
    <lineage>
        <taxon>Bacteria</taxon>
        <taxon>Pseudomonadati</taxon>
        <taxon>Pseudomonadota</taxon>
        <taxon>Alphaproteobacteria</taxon>
        <taxon>Sphingomonadales</taxon>
        <taxon>Sphingomonadaceae</taxon>
        <taxon>Allosphingosinicella</taxon>
    </lineage>
</organism>
<dbReference type="Gene3D" id="2.30.180.10">
    <property type="entry name" value="FAS1 domain"/>
    <property type="match status" value="1"/>
</dbReference>
<feature type="domain" description="FAS1" evidence="2">
    <location>
        <begin position="87"/>
        <end position="232"/>
    </location>
</feature>
<dbReference type="Pfam" id="PF02469">
    <property type="entry name" value="Fasciclin"/>
    <property type="match status" value="1"/>
</dbReference>
<dbReference type="InterPro" id="IPR036378">
    <property type="entry name" value="FAS1_dom_sf"/>
</dbReference>
<keyword evidence="4" id="KW-1185">Reference proteome</keyword>
<name>A0A2U2IZ84_9SPHN</name>
<gene>
    <name evidence="3" type="ORF">DF286_14865</name>
</gene>